<organism evidence="6 7">
    <name type="scientific">Bradyrhizobium elkanii</name>
    <dbReference type="NCBI Taxonomy" id="29448"/>
    <lineage>
        <taxon>Bacteria</taxon>
        <taxon>Pseudomonadati</taxon>
        <taxon>Pseudomonadota</taxon>
        <taxon>Alphaproteobacteria</taxon>
        <taxon>Hyphomicrobiales</taxon>
        <taxon>Nitrobacteraceae</taxon>
        <taxon>Bradyrhizobium</taxon>
    </lineage>
</organism>
<dbReference type="Proteomes" id="UP001565471">
    <property type="component" value="Unassembled WGS sequence"/>
</dbReference>
<sequence>MGLETYAGRLPAVLFALALLDACIIGAAAVSLATAYAIGDVFAVKHSLHRKPWDAKGFYSVYCGLIVLAAVLVLTPGTPLGLLTNAVQTLAGVLLPSATVFLLLLCNDRHILGPWVNSTKLNLFTGAVVAGLVMLSVILTAAVLFPDLGEAWIIGILVGGSLLALAVTAAVKFYEMSSRGKAPFRFKRKPSQEPCLIDRDSWRMPPLDRLPPVRLSALSRIWMIVLRGYLVVAAGLVLLRIVQLAAVGA</sequence>
<proteinExistence type="predicted"/>
<evidence type="ECO:0000256" key="3">
    <source>
        <dbReference type="ARBA" id="ARBA00022989"/>
    </source>
</evidence>
<gene>
    <name evidence="6" type="ORF">ABIF29_008479</name>
</gene>
<feature type="transmembrane region" description="Helical" evidence="5">
    <location>
        <begin position="86"/>
        <end position="105"/>
    </location>
</feature>
<dbReference type="EMBL" id="JBGBZA010000002">
    <property type="protein sequence ID" value="MEY9321680.1"/>
    <property type="molecule type" value="Genomic_DNA"/>
</dbReference>
<keyword evidence="7" id="KW-1185">Reference proteome</keyword>
<feature type="transmembrane region" description="Helical" evidence="5">
    <location>
        <begin position="151"/>
        <end position="171"/>
    </location>
</feature>
<keyword evidence="3 5" id="KW-1133">Transmembrane helix</keyword>
<evidence type="ECO:0008006" key="8">
    <source>
        <dbReference type="Google" id="ProtNLM"/>
    </source>
</evidence>
<dbReference type="InterPro" id="IPR001046">
    <property type="entry name" value="NRAMP_fam"/>
</dbReference>
<evidence type="ECO:0000256" key="4">
    <source>
        <dbReference type="ARBA" id="ARBA00023136"/>
    </source>
</evidence>
<comment type="caution">
    <text evidence="6">The sequence shown here is derived from an EMBL/GenBank/DDBJ whole genome shotgun (WGS) entry which is preliminary data.</text>
</comment>
<name>A0ABV4FDX8_BRAEL</name>
<feature type="transmembrane region" description="Helical" evidence="5">
    <location>
        <begin position="12"/>
        <end position="38"/>
    </location>
</feature>
<accession>A0ABV4FDX8</accession>
<keyword evidence="4 5" id="KW-0472">Membrane</keyword>
<evidence type="ECO:0000313" key="6">
    <source>
        <dbReference type="EMBL" id="MEY9321680.1"/>
    </source>
</evidence>
<evidence type="ECO:0000256" key="2">
    <source>
        <dbReference type="ARBA" id="ARBA00022692"/>
    </source>
</evidence>
<evidence type="ECO:0000256" key="5">
    <source>
        <dbReference type="SAM" id="Phobius"/>
    </source>
</evidence>
<protein>
    <recommendedName>
        <fullName evidence="8">Natural resistance-associated macrophage protein</fullName>
    </recommendedName>
</protein>
<feature type="transmembrane region" description="Helical" evidence="5">
    <location>
        <begin position="224"/>
        <end position="246"/>
    </location>
</feature>
<dbReference type="Pfam" id="PF01566">
    <property type="entry name" value="Nramp"/>
    <property type="match status" value="1"/>
</dbReference>
<keyword evidence="2 5" id="KW-0812">Transmembrane</keyword>
<feature type="transmembrane region" description="Helical" evidence="5">
    <location>
        <begin position="121"/>
        <end position="145"/>
    </location>
</feature>
<reference evidence="6 7" key="1">
    <citation type="submission" date="2024-07" db="EMBL/GenBank/DDBJ databases">
        <title>Genomic Encyclopedia of Type Strains, Phase V (KMG-V): Genome sequencing to study the core and pangenomes of soil and plant-associated prokaryotes.</title>
        <authorList>
            <person name="Whitman W."/>
        </authorList>
    </citation>
    <scope>NUCLEOTIDE SEQUENCE [LARGE SCALE GENOMIC DNA]</scope>
    <source>
        <strain evidence="6 7">USDA 415</strain>
    </source>
</reference>
<comment type="subcellular location">
    <subcellularLocation>
        <location evidence="1">Membrane</location>
        <topology evidence="1">Multi-pass membrane protein</topology>
    </subcellularLocation>
</comment>
<feature type="transmembrane region" description="Helical" evidence="5">
    <location>
        <begin position="59"/>
        <end position="80"/>
    </location>
</feature>
<evidence type="ECO:0000313" key="7">
    <source>
        <dbReference type="Proteomes" id="UP001565471"/>
    </source>
</evidence>
<evidence type="ECO:0000256" key="1">
    <source>
        <dbReference type="ARBA" id="ARBA00004141"/>
    </source>
</evidence>